<feature type="domain" description="PNPLA" evidence="5">
    <location>
        <begin position="1"/>
        <end position="156"/>
    </location>
</feature>
<evidence type="ECO:0000313" key="7">
    <source>
        <dbReference type="Proteomes" id="UP001302321"/>
    </source>
</evidence>
<dbReference type="SUPFAM" id="SSF52151">
    <property type="entry name" value="FabD/lysophospholipase-like"/>
    <property type="match status" value="1"/>
</dbReference>
<reference evidence="6" key="1">
    <citation type="journal article" date="2023" name="Mol. Phylogenet. Evol.">
        <title>Genome-scale phylogeny and comparative genomics of the fungal order Sordariales.</title>
        <authorList>
            <person name="Hensen N."/>
            <person name="Bonometti L."/>
            <person name="Westerberg I."/>
            <person name="Brannstrom I.O."/>
            <person name="Guillou S."/>
            <person name="Cros-Aarteil S."/>
            <person name="Calhoun S."/>
            <person name="Haridas S."/>
            <person name="Kuo A."/>
            <person name="Mondo S."/>
            <person name="Pangilinan J."/>
            <person name="Riley R."/>
            <person name="LaButti K."/>
            <person name="Andreopoulos B."/>
            <person name="Lipzen A."/>
            <person name="Chen C."/>
            <person name="Yan M."/>
            <person name="Daum C."/>
            <person name="Ng V."/>
            <person name="Clum A."/>
            <person name="Steindorff A."/>
            <person name="Ohm R.A."/>
            <person name="Martin F."/>
            <person name="Silar P."/>
            <person name="Natvig D.O."/>
            <person name="Lalanne C."/>
            <person name="Gautier V."/>
            <person name="Ament-Velasquez S.L."/>
            <person name="Kruys A."/>
            <person name="Hutchinson M.I."/>
            <person name="Powell A.J."/>
            <person name="Barry K."/>
            <person name="Miller A.N."/>
            <person name="Grigoriev I.V."/>
            <person name="Debuchy R."/>
            <person name="Gladieux P."/>
            <person name="Hiltunen Thoren M."/>
            <person name="Johannesson H."/>
        </authorList>
    </citation>
    <scope>NUCLEOTIDE SEQUENCE</scope>
    <source>
        <strain evidence="6">CBS 892.96</strain>
    </source>
</reference>
<keyword evidence="2" id="KW-0442">Lipid degradation</keyword>
<dbReference type="GO" id="GO:0016020">
    <property type="term" value="C:membrane"/>
    <property type="evidence" value="ECO:0007669"/>
    <property type="project" value="TreeGrafter"/>
</dbReference>
<dbReference type="Gene3D" id="3.40.1090.10">
    <property type="entry name" value="Cytosolic phospholipase A2 catalytic domain"/>
    <property type="match status" value="1"/>
</dbReference>
<evidence type="ECO:0000259" key="5">
    <source>
        <dbReference type="PROSITE" id="PS51635"/>
    </source>
</evidence>
<evidence type="ECO:0000256" key="4">
    <source>
        <dbReference type="PROSITE-ProRule" id="PRU01161"/>
    </source>
</evidence>
<evidence type="ECO:0000256" key="3">
    <source>
        <dbReference type="ARBA" id="ARBA00023098"/>
    </source>
</evidence>
<dbReference type="InterPro" id="IPR016035">
    <property type="entry name" value="Acyl_Trfase/lysoPLipase"/>
</dbReference>
<evidence type="ECO:0000256" key="2">
    <source>
        <dbReference type="ARBA" id="ARBA00022963"/>
    </source>
</evidence>
<proteinExistence type="predicted"/>
<dbReference type="Proteomes" id="UP001302321">
    <property type="component" value="Unassembled WGS sequence"/>
</dbReference>
<protein>
    <submittedName>
        <fullName evidence="6">Calcium-independent phospholipase A2-gamma</fullName>
    </submittedName>
</protein>
<dbReference type="InterPro" id="IPR002641">
    <property type="entry name" value="PNPLA_dom"/>
</dbReference>
<gene>
    <name evidence="6" type="ORF">QBC36DRAFT_55488</name>
</gene>
<dbReference type="EMBL" id="MU866335">
    <property type="protein sequence ID" value="KAK4173563.1"/>
    <property type="molecule type" value="Genomic_DNA"/>
</dbReference>
<evidence type="ECO:0000256" key="1">
    <source>
        <dbReference type="ARBA" id="ARBA00022801"/>
    </source>
</evidence>
<dbReference type="PANTHER" id="PTHR24185">
    <property type="entry name" value="CALCIUM-INDEPENDENT PHOSPHOLIPASE A2-GAMMA"/>
    <property type="match status" value="1"/>
</dbReference>
<dbReference type="PROSITE" id="PS51635">
    <property type="entry name" value="PNPLA"/>
    <property type="match status" value="1"/>
</dbReference>
<keyword evidence="1" id="KW-0378">Hydrolase</keyword>
<keyword evidence="3" id="KW-0443">Lipid metabolism</keyword>
<dbReference type="PANTHER" id="PTHR24185:SF1">
    <property type="entry name" value="CALCIUM-INDEPENDENT PHOSPHOLIPASE A2-GAMMA"/>
    <property type="match status" value="1"/>
</dbReference>
<dbReference type="Pfam" id="PF01734">
    <property type="entry name" value="Patatin"/>
    <property type="match status" value="1"/>
</dbReference>
<dbReference type="AlphaFoldDB" id="A0AAN6W271"/>
<dbReference type="GO" id="GO:0016042">
    <property type="term" value="P:lipid catabolic process"/>
    <property type="evidence" value="ECO:0007669"/>
    <property type="project" value="UniProtKB-KW"/>
</dbReference>
<dbReference type="GO" id="GO:0046486">
    <property type="term" value="P:glycerolipid metabolic process"/>
    <property type="evidence" value="ECO:0007669"/>
    <property type="project" value="UniProtKB-ARBA"/>
</dbReference>
<keyword evidence="7" id="KW-1185">Reference proteome</keyword>
<evidence type="ECO:0000313" key="6">
    <source>
        <dbReference type="EMBL" id="KAK4173563.1"/>
    </source>
</evidence>
<accession>A0AAN6W271</accession>
<comment type="caution">
    <text evidence="4">Lacks conserved residue(s) required for the propagation of feature annotation.</text>
</comment>
<dbReference type="GO" id="GO:0004620">
    <property type="term" value="F:phospholipase activity"/>
    <property type="evidence" value="ECO:0007669"/>
    <property type="project" value="TreeGrafter"/>
</dbReference>
<comment type="caution">
    <text evidence="6">The sequence shown here is derived from an EMBL/GenBank/DDBJ whole genome shotgun (WGS) entry which is preliminary data.</text>
</comment>
<reference evidence="6" key="2">
    <citation type="submission" date="2023-05" db="EMBL/GenBank/DDBJ databases">
        <authorList>
            <consortium name="Lawrence Berkeley National Laboratory"/>
            <person name="Steindorff A."/>
            <person name="Hensen N."/>
            <person name="Bonometti L."/>
            <person name="Westerberg I."/>
            <person name="Brannstrom I.O."/>
            <person name="Guillou S."/>
            <person name="Cros-Aarteil S."/>
            <person name="Calhoun S."/>
            <person name="Haridas S."/>
            <person name="Kuo A."/>
            <person name="Mondo S."/>
            <person name="Pangilinan J."/>
            <person name="Riley R."/>
            <person name="Labutti K."/>
            <person name="Andreopoulos B."/>
            <person name="Lipzen A."/>
            <person name="Chen C."/>
            <person name="Yanf M."/>
            <person name="Daum C."/>
            <person name="Ng V."/>
            <person name="Clum A."/>
            <person name="Ohm R."/>
            <person name="Martin F."/>
            <person name="Silar P."/>
            <person name="Natvig D."/>
            <person name="Lalanne C."/>
            <person name="Gautier V."/>
            <person name="Ament-Velasquez S.L."/>
            <person name="Kruys A."/>
            <person name="Hutchinson M.I."/>
            <person name="Powell A.J."/>
            <person name="Barry K."/>
            <person name="Miller A.N."/>
            <person name="Grigoriev I.V."/>
            <person name="Debuchy R."/>
            <person name="Gladieux P."/>
            <person name="Thoren M.H."/>
            <person name="Johannesson H."/>
        </authorList>
    </citation>
    <scope>NUCLEOTIDE SEQUENCE</scope>
    <source>
        <strain evidence="6">CBS 892.96</strain>
    </source>
</reference>
<name>A0AAN6W271_9PEZI</name>
<feature type="short sequence motif" description="DGA/G" evidence="4">
    <location>
        <begin position="143"/>
        <end position="145"/>
    </location>
</feature>
<organism evidence="6 7">
    <name type="scientific">Triangularia setosa</name>
    <dbReference type="NCBI Taxonomy" id="2587417"/>
    <lineage>
        <taxon>Eukaryota</taxon>
        <taxon>Fungi</taxon>
        <taxon>Dikarya</taxon>
        <taxon>Ascomycota</taxon>
        <taxon>Pezizomycotina</taxon>
        <taxon>Sordariomycetes</taxon>
        <taxon>Sordariomycetidae</taxon>
        <taxon>Sordariales</taxon>
        <taxon>Podosporaceae</taxon>
        <taxon>Triangularia</taxon>
    </lineage>
</organism>
<dbReference type="GO" id="GO:0006631">
    <property type="term" value="P:fatty acid metabolic process"/>
    <property type="evidence" value="ECO:0007669"/>
    <property type="project" value="TreeGrafter"/>
</dbReference>
<sequence length="307" mass="33823">MPQGMTIDEAITSYKALSQTMFQPSFISQYLGGAFFRTILGLSWYEGSSLEDVVREKVVARGLDQNATLLSDGPDRRDREGCKVFVTSVRSRDNFAVRLRSCALPDGSLPAYSSATIVQAARATSAAPFYFPPATIGSTDFWDGALANNNPVDELWAEKSLVFSCHAPPGPVHAPHDLAIETSAASAPTMQEKRANKPAVKCVLSLGTGKFDPTRKKRSWVASHPAISRGAQLLENLTNVENVHRRFDELMRAEGVWYFRFNPPTTEDVGLAEYREKKLAGLEADVEKYLKRAHVTVLVRLCAQLLS</sequence>